<dbReference type="EMBL" id="JACGWL010000005">
    <property type="protein sequence ID" value="KAK4401298.1"/>
    <property type="molecule type" value="Genomic_DNA"/>
</dbReference>
<reference evidence="1" key="1">
    <citation type="submission" date="2020-06" db="EMBL/GenBank/DDBJ databases">
        <authorList>
            <person name="Li T."/>
            <person name="Hu X."/>
            <person name="Zhang T."/>
            <person name="Song X."/>
            <person name="Zhang H."/>
            <person name="Dai N."/>
            <person name="Sheng W."/>
            <person name="Hou X."/>
            <person name="Wei L."/>
        </authorList>
    </citation>
    <scope>NUCLEOTIDE SEQUENCE</scope>
    <source>
        <strain evidence="1">K16</strain>
        <tissue evidence="1">Leaf</tissue>
    </source>
</reference>
<dbReference type="PANTHER" id="PTHR10663:SF108">
    <property type="entry name" value="BREFELDIN A-INHIBITED GUANINE NUCLEOTIDE-EXCHANGE PROTEIN 1"/>
    <property type="match status" value="1"/>
</dbReference>
<accession>A0AAE2BXH0</accession>
<comment type="caution">
    <text evidence="1">The sequence shown here is derived from an EMBL/GenBank/DDBJ whole genome shotgun (WGS) entry which is preliminary data.</text>
</comment>
<dbReference type="PANTHER" id="PTHR10663">
    <property type="entry name" value="GUANYL-NUCLEOTIDE EXCHANGE FACTOR"/>
    <property type="match status" value="1"/>
</dbReference>
<sequence>MIFAVLNVFSLVPFYENADMEYLDIYYALADPTILRFMVEVCWGPMLAAFSVTLGQTDDKEATTQCLQGFRYAVHVTAGIGMQTQRDAFVTTVAKFTYLHCAADMKQKNVDAVKAIISIAIEDGNYLSGSMGTYFNMFIPI</sequence>
<dbReference type="Proteomes" id="UP001289374">
    <property type="component" value="Unassembled WGS sequence"/>
</dbReference>
<organism evidence="1 2">
    <name type="scientific">Sesamum angolense</name>
    <dbReference type="NCBI Taxonomy" id="2727404"/>
    <lineage>
        <taxon>Eukaryota</taxon>
        <taxon>Viridiplantae</taxon>
        <taxon>Streptophyta</taxon>
        <taxon>Embryophyta</taxon>
        <taxon>Tracheophyta</taxon>
        <taxon>Spermatophyta</taxon>
        <taxon>Magnoliopsida</taxon>
        <taxon>eudicotyledons</taxon>
        <taxon>Gunneridae</taxon>
        <taxon>Pentapetalae</taxon>
        <taxon>asterids</taxon>
        <taxon>lamiids</taxon>
        <taxon>Lamiales</taxon>
        <taxon>Pedaliaceae</taxon>
        <taxon>Sesamum</taxon>
    </lineage>
</organism>
<reference evidence="1" key="2">
    <citation type="journal article" date="2024" name="Plant">
        <title>Genomic evolution and insights into agronomic trait innovations of Sesamum species.</title>
        <authorList>
            <person name="Miao H."/>
            <person name="Wang L."/>
            <person name="Qu L."/>
            <person name="Liu H."/>
            <person name="Sun Y."/>
            <person name="Le M."/>
            <person name="Wang Q."/>
            <person name="Wei S."/>
            <person name="Zheng Y."/>
            <person name="Lin W."/>
            <person name="Duan Y."/>
            <person name="Cao H."/>
            <person name="Xiong S."/>
            <person name="Wang X."/>
            <person name="Wei L."/>
            <person name="Li C."/>
            <person name="Ma Q."/>
            <person name="Ju M."/>
            <person name="Zhao R."/>
            <person name="Li G."/>
            <person name="Mu C."/>
            <person name="Tian Q."/>
            <person name="Mei H."/>
            <person name="Zhang T."/>
            <person name="Gao T."/>
            <person name="Zhang H."/>
        </authorList>
    </citation>
    <scope>NUCLEOTIDE SEQUENCE</scope>
    <source>
        <strain evidence="1">K16</strain>
    </source>
</reference>
<name>A0AAE2BXH0_9LAMI</name>
<evidence type="ECO:0000313" key="1">
    <source>
        <dbReference type="EMBL" id="KAK4401298.1"/>
    </source>
</evidence>
<proteinExistence type="predicted"/>
<dbReference type="GO" id="GO:0005802">
    <property type="term" value="C:trans-Golgi network"/>
    <property type="evidence" value="ECO:0007669"/>
    <property type="project" value="TreeGrafter"/>
</dbReference>
<dbReference type="AlphaFoldDB" id="A0AAE2BXH0"/>
<gene>
    <name evidence="1" type="ORF">Sango_0870500</name>
</gene>
<keyword evidence="2" id="KW-1185">Reference proteome</keyword>
<evidence type="ECO:0000313" key="2">
    <source>
        <dbReference type="Proteomes" id="UP001289374"/>
    </source>
</evidence>
<protein>
    <submittedName>
        <fullName evidence="1">Brefeldin A-inhibited guanine nucleotide-exchange protein 4</fullName>
    </submittedName>
</protein>